<dbReference type="InterPro" id="IPR005733">
    <property type="entry name" value="TopoI_bac-type"/>
</dbReference>
<feature type="site" description="Interaction with DNA" evidence="10">
    <location>
        <position position="143"/>
    </location>
</feature>
<dbReference type="CDD" id="cd03363">
    <property type="entry name" value="TOPRIM_TopoIA_TopoI"/>
    <property type="match status" value="1"/>
</dbReference>
<dbReference type="InterPro" id="IPR034149">
    <property type="entry name" value="TOPRIM_TopoI"/>
</dbReference>
<dbReference type="SMART" id="SM00436">
    <property type="entry name" value="TOP1Bc"/>
    <property type="match status" value="1"/>
</dbReference>
<evidence type="ECO:0000256" key="9">
    <source>
        <dbReference type="ARBA" id="ARBA00023235"/>
    </source>
</evidence>
<dbReference type="Pfam" id="PF01751">
    <property type="entry name" value="Toprim"/>
    <property type="match status" value="1"/>
</dbReference>
<dbReference type="Gene3D" id="1.10.460.10">
    <property type="entry name" value="Topoisomerase I, domain 2"/>
    <property type="match status" value="1"/>
</dbReference>
<dbReference type="InterPro" id="IPR023405">
    <property type="entry name" value="Topo_IA_core_domain"/>
</dbReference>
<dbReference type="SMART" id="SM00437">
    <property type="entry name" value="TOP1Ac"/>
    <property type="match status" value="1"/>
</dbReference>
<evidence type="ECO:0000256" key="4">
    <source>
        <dbReference type="ARBA" id="ARBA00022771"/>
    </source>
</evidence>
<evidence type="ECO:0000313" key="13">
    <source>
        <dbReference type="EMBL" id="SHJ11152.1"/>
    </source>
</evidence>
<evidence type="ECO:0000259" key="11">
    <source>
        <dbReference type="PROSITE" id="PS50880"/>
    </source>
</evidence>
<dbReference type="InterPro" id="IPR006171">
    <property type="entry name" value="TOPRIM_dom"/>
</dbReference>
<dbReference type="InterPro" id="IPR013825">
    <property type="entry name" value="Topo_IA_cen_sub2"/>
</dbReference>
<dbReference type="InterPro" id="IPR013497">
    <property type="entry name" value="Topo_IA_cen"/>
</dbReference>
<feature type="site" description="Interaction with DNA" evidence="10">
    <location>
        <position position="301"/>
    </location>
</feature>
<name>A0A1M6GMM0_9FIRM</name>
<keyword evidence="7 10" id="KW-0799">Topoisomerase</keyword>
<dbReference type="OrthoDB" id="9804262at2"/>
<dbReference type="InterPro" id="IPR003601">
    <property type="entry name" value="Topo_IA_2"/>
</dbReference>
<dbReference type="SMART" id="SM00493">
    <property type="entry name" value="TOPRIM"/>
    <property type="match status" value="1"/>
</dbReference>
<organism evidence="13 14">
    <name type="scientific">Thermoclostridium caenicola</name>
    <dbReference type="NCBI Taxonomy" id="659425"/>
    <lineage>
        <taxon>Bacteria</taxon>
        <taxon>Bacillati</taxon>
        <taxon>Bacillota</taxon>
        <taxon>Clostridia</taxon>
        <taxon>Eubacteriales</taxon>
        <taxon>Oscillospiraceae</taxon>
        <taxon>Thermoclostridium</taxon>
    </lineage>
</organism>
<dbReference type="PROSITE" id="PS50880">
    <property type="entry name" value="TOPRIM"/>
    <property type="match status" value="1"/>
</dbReference>
<keyword evidence="14" id="KW-1185">Reference proteome</keyword>
<proteinExistence type="inferred from homology"/>
<dbReference type="EC" id="5.6.2.1" evidence="10"/>
<dbReference type="PANTHER" id="PTHR42785:SF1">
    <property type="entry name" value="DNA TOPOISOMERASE"/>
    <property type="match status" value="1"/>
</dbReference>
<dbReference type="HAMAP" id="MF_00952">
    <property type="entry name" value="Topoisom_1_prok"/>
    <property type="match status" value="1"/>
</dbReference>
<dbReference type="InterPro" id="IPR028612">
    <property type="entry name" value="Topoisom_1_IA"/>
</dbReference>
<dbReference type="AlphaFoldDB" id="A0A1M6GMM0"/>
<evidence type="ECO:0000256" key="6">
    <source>
        <dbReference type="ARBA" id="ARBA00022842"/>
    </source>
</evidence>
<dbReference type="EMBL" id="FQZP01000025">
    <property type="protein sequence ID" value="SHJ11152.1"/>
    <property type="molecule type" value="Genomic_DNA"/>
</dbReference>
<evidence type="ECO:0000256" key="10">
    <source>
        <dbReference type="HAMAP-Rule" id="MF_00952"/>
    </source>
</evidence>
<dbReference type="InterPro" id="IPR013826">
    <property type="entry name" value="Topo_IA_cen_sub3"/>
</dbReference>
<dbReference type="Gene3D" id="2.70.20.10">
    <property type="entry name" value="Topoisomerase I, domain 3"/>
    <property type="match status" value="1"/>
</dbReference>
<dbReference type="PROSITE" id="PS00396">
    <property type="entry name" value="TOPO_IA_1"/>
    <property type="match status" value="1"/>
</dbReference>
<dbReference type="InterPro" id="IPR000380">
    <property type="entry name" value="Topo_IA"/>
</dbReference>
<evidence type="ECO:0000256" key="8">
    <source>
        <dbReference type="ARBA" id="ARBA00023125"/>
    </source>
</evidence>
<dbReference type="PROSITE" id="PS52039">
    <property type="entry name" value="TOPO_IA_2"/>
    <property type="match status" value="1"/>
</dbReference>
<keyword evidence="4" id="KW-0863">Zinc-finger</keyword>
<dbReference type="CDD" id="cd00186">
    <property type="entry name" value="TOP1Ac"/>
    <property type="match status" value="1"/>
</dbReference>
<keyword evidence="5" id="KW-0862">Zinc</keyword>
<comment type="similarity">
    <text evidence="2 10">Belongs to the type IA topoisomerase family.</text>
</comment>
<dbReference type="GO" id="GO:0003677">
    <property type="term" value="F:DNA binding"/>
    <property type="evidence" value="ECO:0007669"/>
    <property type="project" value="UniProtKB-KW"/>
</dbReference>
<feature type="site" description="Interaction with DNA" evidence="10">
    <location>
        <position position="503"/>
    </location>
</feature>
<dbReference type="GO" id="GO:0006265">
    <property type="term" value="P:DNA topological change"/>
    <property type="evidence" value="ECO:0007669"/>
    <property type="project" value="UniProtKB-UniRule"/>
</dbReference>
<evidence type="ECO:0000256" key="7">
    <source>
        <dbReference type="ARBA" id="ARBA00023029"/>
    </source>
</evidence>
<keyword evidence="3" id="KW-0479">Metal-binding</keyword>
<dbReference type="Gene3D" id="1.10.290.10">
    <property type="entry name" value="Topoisomerase I, domain 4"/>
    <property type="match status" value="1"/>
</dbReference>
<feature type="site" description="Interaction with DNA" evidence="10">
    <location>
        <position position="139"/>
    </location>
</feature>
<dbReference type="Gene3D" id="3.40.50.140">
    <property type="match status" value="1"/>
</dbReference>
<dbReference type="GO" id="GO:0008270">
    <property type="term" value="F:zinc ion binding"/>
    <property type="evidence" value="ECO:0007669"/>
    <property type="project" value="UniProtKB-KW"/>
</dbReference>
<dbReference type="PRINTS" id="PR00417">
    <property type="entry name" value="PRTPISMRASEI"/>
</dbReference>
<feature type="site" description="Interaction with DNA" evidence="10">
    <location>
        <position position="148"/>
    </location>
</feature>
<sequence length="716" mass="80511">MSKYLVIVESPAKAKTIRKYLGNDYKIVASMGHVRDLPQSHLGVDVKNDFEPMYITMTGKTQLIKSMKEDAAKAEKVYLATDPDREGEAISWHLAHLLKLDGSSALRITFNEITQNAVVNAIKEPRPLNMNLVDAQQARRVLDRIVGYEISPVLWKKVKKGLSAGRVQSVAMRIICDREKEIEEFVPKEYWSIDARFAKEDGSVFASRFYGRDGKKLEIKSKEDSDAIVTLMKGSTWRVTQVKKSTKKRSPAPPFITSTLQQEASRKLGFSAQRTMMVAQQLYEGVELGNEGSVGLITYMRTDSVRISEDALREARTYIQNRFGKDYLPAKPRVFKTKSAAQDAHEAIRPTYVEREPESLKSMLTAEQYKLYKLIWERFIACQMENAVFDTISVEIEGKPAEIAENVPANPVLNFRSSGSRIAFPGFMALYVEGKDEEENEDSQQLPPLAEGESLSLKDIEPAQHFTEPPPRYTEATLVKALEEKGIGRPSTYAPTISTIINRGYVERNKKQLVPTDLGKMVNKLMVENFADIVNVNFTAEMESKLDSVEEGKIPWKQILREFYPGFKETVKKAEQVIEKVELPVEVSDVVCEKCGRTMVIRTGRYGKFLACPGYPACKNTKPLLEEAGVSCPKCGGKVIILKSKRGRKYLGCENYPNCDFMSWDMPSGRNCPKCGSFMTQKSKGKALILTCANPQCGHVEEQEKKGKEKAKASTE</sequence>
<feature type="active site" description="O-(5'-phospho-DNA)-tyrosine intermediate" evidence="10">
    <location>
        <position position="299"/>
    </location>
</feature>
<reference evidence="13 14" key="1">
    <citation type="submission" date="2016-11" db="EMBL/GenBank/DDBJ databases">
        <authorList>
            <person name="Varghese N."/>
            <person name="Submissions S."/>
        </authorList>
    </citation>
    <scope>NUCLEOTIDE SEQUENCE [LARGE SCALE GENOMIC DNA]</scope>
    <source>
        <strain evidence="13 14">DSM 19027</strain>
    </source>
</reference>
<evidence type="ECO:0000256" key="1">
    <source>
        <dbReference type="ARBA" id="ARBA00000213"/>
    </source>
</evidence>
<keyword evidence="6" id="KW-0460">Magnesium</keyword>
<dbReference type="RefSeq" id="WP_149678779.1">
    <property type="nucleotide sequence ID" value="NZ_FQZP01000025.1"/>
</dbReference>
<evidence type="ECO:0000256" key="3">
    <source>
        <dbReference type="ARBA" id="ARBA00022723"/>
    </source>
</evidence>
<evidence type="ECO:0000259" key="12">
    <source>
        <dbReference type="PROSITE" id="PS52039"/>
    </source>
</evidence>
<dbReference type="Pfam" id="PF01131">
    <property type="entry name" value="Topoisom_bac"/>
    <property type="match status" value="1"/>
</dbReference>
<comment type="function">
    <text evidence="10">Releases the supercoiling and torsional tension of DNA, which is introduced during the DNA replication and transcription, by transiently cleaving and rejoining one strand of the DNA duplex. Introduces a single-strand break via transesterification at a target site in duplex DNA. The scissile phosphodiester is attacked by the catalytic tyrosine of the enzyme, resulting in the formation of a DNA-(5'-phosphotyrosyl)-enzyme intermediate and the expulsion of a 3'-OH DNA strand. The free DNA strand then undergoes passage around the unbroken strand, thus removing DNA supercoils. Finally, in the religation step, the DNA 3'-OH attacks the covalent intermediate to expel the active-site tyrosine and restore the DNA phosphodiester backbone.</text>
</comment>
<dbReference type="InterPro" id="IPR003602">
    <property type="entry name" value="Topo_IA_DNA-bd_dom"/>
</dbReference>
<evidence type="ECO:0000313" key="14">
    <source>
        <dbReference type="Proteomes" id="UP000324781"/>
    </source>
</evidence>
<dbReference type="PANTHER" id="PTHR42785">
    <property type="entry name" value="DNA TOPOISOMERASE, TYPE IA, CORE"/>
    <property type="match status" value="1"/>
</dbReference>
<dbReference type="NCBIfam" id="TIGR01051">
    <property type="entry name" value="topA_bact"/>
    <property type="match status" value="1"/>
</dbReference>
<feature type="site" description="Interaction with DNA" evidence="10">
    <location>
        <position position="33"/>
    </location>
</feature>
<dbReference type="SUPFAM" id="SSF57783">
    <property type="entry name" value="Zinc beta-ribbon"/>
    <property type="match status" value="1"/>
</dbReference>
<dbReference type="Proteomes" id="UP000324781">
    <property type="component" value="Unassembled WGS sequence"/>
</dbReference>
<dbReference type="SUPFAM" id="SSF56712">
    <property type="entry name" value="Prokaryotic type I DNA topoisomerase"/>
    <property type="match status" value="1"/>
</dbReference>
<feature type="region of interest" description="Interaction with DNA" evidence="10">
    <location>
        <begin position="163"/>
        <end position="168"/>
    </location>
</feature>
<evidence type="ECO:0000256" key="2">
    <source>
        <dbReference type="ARBA" id="ARBA00009446"/>
    </source>
</evidence>
<dbReference type="InterPro" id="IPR013498">
    <property type="entry name" value="Topo_IA_Znf"/>
</dbReference>
<comment type="subunit">
    <text evidence="10">Monomer.</text>
</comment>
<dbReference type="GO" id="GO:0003917">
    <property type="term" value="F:DNA topoisomerase type I (single strand cut, ATP-independent) activity"/>
    <property type="evidence" value="ECO:0007669"/>
    <property type="project" value="UniProtKB-UniRule"/>
</dbReference>
<keyword evidence="9 10" id="KW-0413">Isomerase</keyword>
<accession>A0A1M6GMM0</accession>
<evidence type="ECO:0000256" key="5">
    <source>
        <dbReference type="ARBA" id="ARBA00022833"/>
    </source>
</evidence>
<dbReference type="InterPro" id="IPR023406">
    <property type="entry name" value="Topo_IA_AS"/>
</dbReference>
<dbReference type="Pfam" id="PF01396">
    <property type="entry name" value="Zn_ribbon_Top1"/>
    <property type="match status" value="3"/>
</dbReference>
<feature type="site" description="Interaction with DNA" evidence="10">
    <location>
        <position position="140"/>
    </location>
</feature>
<keyword evidence="8 10" id="KW-0238">DNA-binding</keyword>
<comment type="catalytic activity">
    <reaction evidence="1 10">
        <text>ATP-independent breakage of single-stranded DNA, followed by passage and rejoining.</text>
        <dbReference type="EC" id="5.6.2.1"/>
    </reaction>
</comment>
<feature type="site" description="Interaction with DNA" evidence="10">
    <location>
        <position position="155"/>
    </location>
</feature>
<dbReference type="InterPro" id="IPR013824">
    <property type="entry name" value="Topo_IA_cen_sub1"/>
</dbReference>
<feature type="domain" description="Topo IA-type catalytic" evidence="12">
    <location>
        <begin position="129"/>
        <end position="571"/>
    </location>
</feature>
<gene>
    <name evidence="10" type="primary">topA</name>
    <name evidence="13" type="ORF">SAMN05444373_102514</name>
</gene>
<feature type="domain" description="Toprim" evidence="11">
    <location>
        <begin position="3"/>
        <end position="113"/>
    </location>
</feature>
<dbReference type="Gene3D" id="3.30.65.10">
    <property type="entry name" value="Bacterial Topoisomerase I, domain 1"/>
    <property type="match status" value="2"/>
</dbReference>
<protein>
    <recommendedName>
        <fullName evidence="10">DNA topoisomerase 1</fullName>
        <ecNumber evidence="10">5.6.2.1</ecNumber>
    </recommendedName>
    <alternativeName>
        <fullName evidence="10">DNA topoisomerase I</fullName>
    </alternativeName>
</protein>
<dbReference type="GO" id="GO:0005694">
    <property type="term" value="C:chromosome"/>
    <property type="evidence" value="ECO:0007669"/>
    <property type="project" value="InterPro"/>
</dbReference>